<accession>A0A1I9VTU1</accession>
<proteinExistence type="predicted"/>
<feature type="transmembrane region" description="Helical" evidence="1">
    <location>
        <begin position="6"/>
        <end position="27"/>
    </location>
</feature>
<dbReference type="AlphaFoldDB" id="A0A1I9VTU1"/>
<gene>
    <name evidence="2" type="primary">ATP8</name>
</gene>
<dbReference type="RefSeq" id="YP_009318507.1">
    <property type="nucleotide sequence ID" value="NC_031873.1"/>
</dbReference>
<dbReference type="EMBL" id="KU975552">
    <property type="protein sequence ID" value="APA17414.1"/>
    <property type="molecule type" value="Genomic_DNA"/>
</dbReference>
<sequence>MPQLGPYSGLFTMFFISLWFISLNFYINFYSYMFPILHLDISSKETTSSFKVFN</sequence>
<organism evidence="2">
    <name type="scientific">Echinoderes svetlanae</name>
    <dbReference type="NCBI Taxonomy" id="1912903"/>
    <lineage>
        <taxon>Eukaryota</taxon>
        <taxon>Metazoa</taxon>
        <taxon>Ecdysozoa</taxon>
        <taxon>Scalidophora</taxon>
        <taxon>Kinorhyncha</taxon>
        <taxon>Cyclorhagida</taxon>
        <taxon>Echinoderidae</taxon>
        <taxon>Echinoderes</taxon>
    </lineage>
</organism>
<dbReference type="GeneID" id="30219936"/>
<keyword evidence="2" id="KW-0496">Mitochondrion</keyword>
<keyword evidence="1" id="KW-0472">Membrane</keyword>
<dbReference type="CTD" id="4509"/>
<evidence type="ECO:0000256" key="1">
    <source>
        <dbReference type="SAM" id="Phobius"/>
    </source>
</evidence>
<geneLocation type="mitochondrion" evidence="2"/>
<name>A0A1I9VTU1_9BILA</name>
<reference evidence="2" key="1">
    <citation type="journal article" date="2016" name="PLoS ONE">
        <title>Mitochondrial Genomes of Kinorhyncha: trnM Duplication and New Gene Orders within Animals.</title>
        <authorList>
            <person name="Popova O.V."/>
            <person name="Mikhailov K.V."/>
            <person name="Nikitin M.A."/>
            <person name="Logacheva M.D."/>
            <person name="Penin A.A."/>
            <person name="Muntyan M.S."/>
            <person name="Kedrova O.S."/>
            <person name="Petrov N.B."/>
            <person name="Panchin Y.V."/>
            <person name="Aleoshin V.V."/>
        </authorList>
    </citation>
    <scope>NUCLEOTIDE SEQUENCE</scope>
</reference>
<evidence type="ECO:0000313" key="2">
    <source>
        <dbReference type="EMBL" id="APA17414.1"/>
    </source>
</evidence>
<protein>
    <submittedName>
        <fullName evidence="2">ATP synthase F0 subunit 8</fullName>
    </submittedName>
</protein>
<keyword evidence="1" id="KW-1133">Transmembrane helix</keyword>
<keyword evidence="1" id="KW-0812">Transmembrane</keyword>